<protein>
    <submittedName>
        <fullName evidence="1">Uncharacterized protein</fullName>
    </submittedName>
</protein>
<accession>A0A8B6C642</accession>
<evidence type="ECO:0000313" key="2">
    <source>
        <dbReference type="Proteomes" id="UP000596742"/>
    </source>
</evidence>
<dbReference type="OrthoDB" id="6114554at2759"/>
<name>A0A8B6C642_MYTGA</name>
<dbReference type="AlphaFoldDB" id="A0A8B6C642"/>
<proteinExistence type="predicted"/>
<comment type="caution">
    <text evidence="1">The sequence shown here is derived from an EMBL/GenBank/DDBJ whole genome shotgun (WGS) entry which is preliminary data.</text>
</comment>
<gene>
    <name evidence="1" type="ORF">MGAL_10B034999</name>
</gene>
<keyword evidence="2" id="KW-1185">Reference proteome</keyword>
<organism evidence="1 2">
    <name type="scientific">Mytilus galloprovincialis</name>
    <name type="common">Mediterranean mussel</name>
    <dbReference type="NCBI Taxonomy" id="29158"/>
    <lineage>
        <taxon>Eukaryota</taxon>
        <taxon>Metazoa</taxon>
        <taxon>Spiralia</taxon>
        <taxon>Lophotrochozoa</taxon>
        <taxon>Mollusca</taxon>
        <taxon>Bivalvia</taxon>
        <taxon>Autobranchia</taxon>
        <taxon>Pteriomorphia</taxon>
        <taxon>Mytilida</taxon>
        <taxon>Mytiloidea</taxon>
        <taxon>Mytilidae</taxon>
        <taxon>Mytilinae</taxon>
        <taxon>Mytilus</taxon>
    </lineage>
</organism>
<dbReference type="EMBL" id="UYJE01001274">
    <property type="protein sequence ID" value="VDI00806.1"/>
    <property type="molecule type" value="Genomic_DNA"/>
</dbReference>
<reference evidence="1" key="1">
    <citation type="submission" date="2018-11" db="EMBL/GenBank/DDBJ databases">
        <authorList>
            <person name="Alioto T."/>
            <person name="Alioto T."/>
        </authorList>
    </citation>
    <scope>NUCLEOTIDE SEQUENCE</scope>
</reference>
<dbReference type="Proteomes" id="UP000596742">
    <property type="component" value="Unassembled WGS sequence"/>
</dbReference>
<evidence type="ECO:0000313" key="1">
    <source>
        <dbReference type="EMBL" id="VDI00806.1"/>
    </source>
</evidence>
<sequence>MPYEITLTTVEKLERTINRQLRKWLGVPPSFTTVGLYSRTAKLQLPLTSLVEEFKVSKSRIVMTLKESRDDKVRTAGVQVRIGRKWSASKAVSEAESRLRHKDIIGTVAVGRQGLGTSKSCYWKNANTQERRGLVQREIQSREEENRQAKTVELGSQGAWSRWELEQRSLTWSDIWRYPQYQLQFLLRSVYDVLPTPTNLHSSKKVVIIELTVPWEERCGVANERKRAKYDGLLAECRDRGWQTWNFPVEVGCRLPCAVSVENVFCRRSDLPELKSSN</sequence>